<evidence type="ECO:0000313" key="1">
    <source>
        <dbReference type="EMBL" id="CAB4160481.1"/>
    </source>
</evidence>
<reference evidence="1" key="1">
    <citation type="submission" date="2020-04" db="EMBL/GenBank/DDBJ databases">
        <authorList>
            <person name="Chiriac C."/>
            <person name="Salcher M."/>
            <person name="Ghai R."/>
            <person name="Kavagutti S V."/>
        </authorList>
    </citation>
    <scope>NUCLEOTIDE SEQUENCE</scope>
</reference>
<gene>
    <name evidence="1" type="ORF">UFOVP723_220</name>
</gene>
<protein>
    <submittedName>
        <fullName evidence="1">Uncharacterized protein</fullName>
    </submittedName>
</protein>
<dbReference type="EMBL" id="LR796697">
    <property type="protein sequence ID" value="CAB4160481.1"/>
    <property type="molecule type" value="Genomic_DNA"/>
</dbReference>
<sequence>MVMIKLKKLLRENENQLPDASGVENELNRNNIESYYNQPPIGFHFTTKSLNDNAKNVLINYWEQRLNADEKKLEYESEMRAGDKNWRAGIEWYNRYIYKMTAAENFLKTNGFITK</sequence>
<organism evidence="1">
    <name type="scientific">uncultured Caudovirales phage</name>
    <dbReference type="NCBI Taxonomy" id="2100421"/>
    <lineage>
        <taxon>Viruses</taxon>
        <taxon>Duplodnaviria</taxon>
        <taxon>Heunggongvirae</taxon>
        <taxon>Uroviricota</taxon>
        <taxon>Caudoviricetes</taxon>
        <taxon>Peduoviridae</taxon>
        <taxon>Maltschvirus</taxon>
        <taxon>Maltschvirus maltsch</taxon>
    </lineage>
</organism>
<accession>A0A6J5NT34</accession>
<proteinExistence type="predicted"/>
<name>A0A6J5NT34_9CAUD</name>